<accession>A0A3R9QUD3</accession>
<name>A0A3R9QUD3_9CREN</name>
<protein>
    <submittedName>
        <fullName evidence="1">Uncharacterized protein</fullName>
    </submittedName>
</protein>
<organism evidence="1 2">
    <name type="scientific">Candidatus Methanodesulfokora washburnensis</name>
    <dbReference type="NCBI Taxonomy" id="2478471"/>
    <lineage>
        <taxon>Archaea</taxon>
        <taxon>Thermoproteota</taxon>
        <taxon>Candidatus Korarchaeia</taxon>
        <taxon>Candidatus Korarchaeia incertae sedis</taxon>
        <taxon>Candidatus Methanodesulfokora</taxon>
    </lineage>
</organism>
<proteinExistence type="predicted"/>
<reference evidence="1 2" key="1">
    <citation type="submission" date="2018-10" db="EMBL/GenBank/DDBJ databases">
        <title>Co-occurring genomic capacity for anaerobic methane metabolism and dissimilatory sulfite reduction discovered in the Korarchaeota.</title>
        <authorList>
            <person name="Mckay L.J."/>
            <person name="Dlakic M."/>
            <person name="Fields M.W."/>
            <person name="Delmont T.O."/>
            <person name="Eren A.M."/>
            <person name="Jay Z.J."/>
            <person name="Klingelsmith K.B."/>
            <person name="Rusch D.B."/>
            <person name="Inskeep W.P."/>
        </authorList>
    </citation>
    <scope>NUCLEOTIDE SEQUENCE [LARGE SCALE GENOMIC DNA]</scope>
    <source>
        <strain evidence="1 2">MDKW</strain>
    </source>
</reference>
<sequence length="113" mass="13408">MGMRDICPRCGKTYNWIETRHVGNRTYYYAVHVEGKRRSLCYLGPESYEYVSMMHEGLSLRGMISDKREVEYIISLLSEIKRNIREDEAIKLADFLEKTAKELRSMYKKDNTQ</sequence>
<comment type="caution">
    <text evidence="1">The sequence shown here is derived from an EMBL/GenBank/DDBJ whole genome shotgun (WGS) entry which is preliminary data.</text>
</comment>
<keyword evidence="2" id="KW-1185">Reference proteome</keyword>
<dbReference type="EMBL" id="RCOS01000158">
    <property type="protein sequence ID" value="RSN72351.1"/>
    <property type="molecule type" value="Genomic_DNA"/>
</dbReference>
<gene>
    <name evidence="1" type="ORF">D6D85_14150</name>
</gene>
<evidence type="ECO:0000313" key="2">
    <source>
        <dbReference type="Proteomes" id="UP000277582"/>
    </source>
</evidence>
<dbReference type="AlphaFoldDB" id="A0A3R9QUD3"/>
<dbReference type="Proteomes" id="UP000277582">
    <property type="component" value="Unassembled WGS sequence"/>
</dbReference>
<evidence type="ECO:0000313" key="1">
    <source>
        <dbReference type="EMBL" id="RSN72351.1"/>
    </source>
</evidence>
<dbReference type="RefSeq" id="WP_125672597.1">
    <property type="nucleotide sequence ID" value="NZ_RCOS01000158.1"/>
</dbReference>